<name>A0ACB5QSM2_9BURK</name>
<accession>A0ACB5QSM2</accession>
<proteinExistence type="predicted"/>
<keyword evidence="2" id="KW-1185">Reference proteome</keyword>
<dbReference type="Proteomes" id="UP001055013">
    <property type="component" value="Unassembled WGS sequence"/>
</dbReference>
<evidence type="ECO:0000313" key="2">
    <source>
        <dbReference type="Proteomes" id="UP001055013"/>
    </source>
</evidence>
<dbReference type="EMBL" id="BPUR01000007">
    <property type="protein sequence ID" value="GJH17704.1"/>
    <property type="molecule type" value="Genomic_DNA"/>
</dbReference>
<protein>
    <submittedName>
        <fullName evidence="1">Uncharacterized protein</fullName>
    </submittedName>
</protein>
<evidence type="ECO:0000313" key="1">
    <source>
        <dbReference type="EMBL" id="GJH17704.1"/>
    </source>
</evidence>
<reference evidence="1" key="1">
    <citation type="submission" date="2021-09" db="EMBL/GenBank/DDBJ databases">
        <title>Isolation and characterization of 3-chlorobenzoate degrading bacteria from soils in Shizuoka.</title>
        <authorList>
            <person name="Ifat A."/>
            <person name="Ogawa N."/>
            <person name="Kimbara K."/>
            <person name="Moriuchi R."/>
            <person name="Dohra H."/>
            <person name="Shintani M."/>
        </authorList>
    </citation>
    <scope>NUCLEOTIDE SEQUENCE</scope>
    <source>
        <strain evidence="1">19CS2-2</strain>
    </source>
</reference>
<sequence>MIEDASSNDLSSRDADDVRQLLNRVGGRYVSYDAAPSAVLSQLKDAVARGDIVVVSTSRQRSGAGGSSAQTVRPRYATVTPSQLFGRVRQAAARSYFERAAPSWAKLSADDGPAIFRANPGDVLPDGRIATALKCGSVSANPLAMRFGDVGTPLGDASPFEYESKIGDECFDLAGMSQMNGDPFSWIDSGPNEKKQWRMFGGDGSAAVDIDFDSHHGQPNPHARNWDGLKRDQGWPVSIFPR</sequence>
<organism evidence="1 2">
    <name type="scientific">Caballeronia novacaledonica</name>
    <dbReference type="NCBI Taxonomy" id="1544861"/>
    <lineage>
        <taxon>Bacteria</taxon>
        <taxon>Pseudomonadati</taxon>
        <taxon>Pseudomonadota</taxon>
        <taxon>Betaproteobacteria</taxon>
        <taxon>Burkholderiales</taxon>
        <taxon>Burkholderiaceae</taxon>
        <taxon>Caballeronia</taxon>
    </lineage>
</organism>
<gene>
    <name evidence="1" type="ORF">CBA19CS22_14200</name>
</gene>
<comment type="caution">
    <text evidence="1">The sequence shown here is derived from an EMBL/GenBank/DDBJ whole genome shotgun (WGS) entry which is preliminary data.</text>
</comment>